<evidence type="ECO:0000313" key="2">
    <source>
        <dbReference type="Proteomes" id="UP000016927"/>
    </source>
</evidence>
<dbReference type="HOGENOM" id="CLU_1138291_0_0_1"/>
<dbReference type="EMBL" id="KB908910">
    <property type="protein sequence ID" value="EOB15509.1"/>
    <property type="molecule type" value="Genomic_DNA"/>
</dbReference>
<accession>R0MC19</accession>
<evidence type="ECO:0000313" key="1">
    <source>
        <dbReference type="EMBL" id="EOB15509.1"/>
    </source>
</evidence>
<dbReference type="VEuPathDB" id="MicrosporidiaDB:NBO_2g0001"/>
<sequence length="244" mass="28882">MVVDRYVGYLQQSENFLSHRNFKIDAAFTSYFESYKFELIIDKSLHKKNRYNLILELQRSNFRSLLYTLLFKVKESGSTGPKGVITCALLMLYGLPNDRTSEYTNFLILIILAHNEIVLVNSQPDSDSKVEKIRCLKCFIYKKMCDILFPETKSAKYEEILHLTEKFNKKNYWFNEPSVILLMQYINSLHMTELDYIFRRLNNYKTTDNNKMNELVAGNYLFMFNLFHVENILVDKTSRALFSI</sequence>
<gene>
    <name evidence="1" type="ORF">NBO_2g0001</name>
</gene>
<reference evidence="1 2" key="1">
    <citation type="journal article" date="2013" name="BMC Genomics">
        <title>Comparative genomics of parasitic silkworm microsporidia reveal an association between genome expansion and host adaptation.</title>
        <authorList>
            <person name="Pan G."/>
            <person name="Xu J."/>
            <person name="Li T."/>
            <person name="Xia Q."/>
            <person name="Liu S.L."/>
            <person name="Zhang G."/>
            <person name="Li S."/>
            <person name="Li C."/>
            <person name="Liu H."/>
            <person name="Yang L."/>
            <person name="Liu T."/>
            <person name="Zhang X."/>
            <person name="Wu Z."/>
            <person name="Fan W."/>
            <person name="Dang X."/>
            <person name="Xiang H."/>
            <person name="Tao M."/>
            <person name="Li Y."/>
            <person name="Hu J."/>
            <person name="Li Z."/>
            <person name="Lin L."/>
            <person name="Luo J."/>
            <person name="Geng L."/>
            <person name="Wang L."/>
            <person name="Long M."/>
            <person name="Wan Y."/>
            <person name="He N."/>
            <person name="Zhang Z."/>
            <person name="Lu C."/>
            <person name="Keeling P.J."/>
            <person name="Wang J."/>
            <person name="Xiang Z."/>
            <person name="Zhou Z."/>
        </authorList>
    </citation>
    <scope>NUCLEOTIDE SEQUENCE [LARGE SCALE GENOMIC DNA]</scope>
    <source>
        <strain evidence="2">CQ1 / CVCC 102059</strain>
    </source>
</reference>
<dbReference type="AlphaFoldDB" id="R0MC19"/>
<organism evidence="1 2">
    <name type="scientific">Nosema bombycis (strain CQ1 / CVCC 102059)</name>
    <name type="common">Microsporidian parasite</name>
    <name type="synonym">Pebrine of silkworm</name>
    <dbReference type="NCBI Taxonomy" id="578461"/>
    <lineage>
        <taxon>Eukaryota</taxon>
        <taxon>Fungi</taxon>
        <taxon>Fungi incertae sedis</taxon>
        <taxon>Microsporidia</taxon>
        <taxon>Nosematidae</taxon>
        <taxon>Nosema</taxon>
    </lineage>
</organism>
<keyword evidence="2" id="KW-1185">Reference proteome</keyword>
<name>R0MC19_NOSB1</name>
<proteinExistence type="predicted"/>
<dbReference type="Proteomes" id="UP000016927">
    <property type="component" value="Unassembled WGS sequence"/>
</dbReference>
<protein>
    <submittedName>
        <fullName evidence="1">Uncharacterized protein</fullName>
    </submittedName>
</protein>